<evidence type="ECO:0000313" key="1">
    <source>
        <dbReference type="EMBL" id="PIO27957.1"/>
    </source>
</evidence>
<name>A0A2G9RJA5_AQUCT</name>
<organism evidence="1 2">
    <name type="scientific">Aquarana catesbeiana</name>
    <name type="common">American bullfrog</name>
    <name type="synonym">Rana catesbeiana</name>
    <dbReference type="NCBI Taxonomy" id="8400"/>
    <lineage>
        <taxon>Eukaryota</taxon>
        <taxon>Metazoa</taxon>
        <taxon>Chordata</taxon>
        <taxon>Craniata</taxon>
        <taxon>Vertebrata</taxon>
        <taxon>Euteleostomi</taxon>
        <taxon>Amphibia</taxon>
        <taxon>Batrachia</taxon>
        <taxon>Anura</taxon>
        <taxon>Neobatrachia</taxon>
        <taxon>Ranoidea</taxon>
        <taxon>Ranidae</taxon>
        <taxon>Aquarana</taxon>
    </lineage>
</organism>
<dbReference type="Proteomes" id="UP000228934">
    <property type="component" value="Unassembled WGS sequence"/>
</dbReference>
<accession>A0A2G9RJA5</accession>
<evidence type="ECO:0000313" key="2">
    <source>
        <dbReference type="Proteomes" id="UP000228934"/>
    </source>
</evidence>
<keyword evidence="2" id="KW-1185">Reference proteome</keyword>
<protein>
    <submittedName>
        <fullName evidence="1">Uncharacterized protein</fullName>
    </submittedName>
</protein>
<dbReference type="EMBL" id="KV941298">
    <property type="protein sequence ID" value="PIO27957.1"/>
    <property type="molecule type" value="Genomic_DNA"/>
</dbReference>
<reference evidence="2" key="1">
    <citation type="journal article" date="2017" name="Nat. Commun.">
        <title>The North American bullfrog draft genome provides insight into hormonal regulation of long noncoding RNA.</title>
        <authorList>
            <person name="Hammond S.A."/>
            <person name="Warren R.L."/>
            <person name="Vandervalk B.P."/>
            <person name="Kucuk E."/>
            <person name="Khan H."/>
            <person name="Gibb E.A."/>
            <person name="Pandoh P."/>
            <person name="Kirk H."/>
            <person name="Zhao Y."/>
            <person name="Jones M."/>
            <person name="Mungall A.J."/>
            <person name="Coope R."/>
            <person name="Pleasance S."/>
            <person name="Moore R.A."/>
            <person name="Holt R.A."/>
            <person name="Round J.M."/>
            <person name="Ohora S."/>
            <person name="Walle B.V."/>
            <person name="Veldhoen N."/>
            <person name="Helbing C.C."/>
            <person name="Birol I."/>
        </authorList>
    </citation>
    <scope>NUCLEOTIDE SEQUENCE [LARGE SCALE GENOMIC DNA]</scope>
</reference>
<dbReference type="AlphaFoldDB" id="A0A2G9RJA5"/>
<gene>
    <name evidence="1" type="ORF">AB205_0003230</name>
</gene>
<sequence length="98" mass="11302">MIFCRSILTFSRFKIWTRTNIRFCSEKSPNMSLRIPVQKVLCVAEKNDAAKGISDIMSNGRMRRLCPRETQPSGTLLPVLAETQQRRHWLPLLSIKPS</sequence>
<dbReference type="OrthoDB" id="430051at2759"/>
<proteinExistence type="predicted"/>